<evidence type="ECO:0000259" key="2">
    <source>
        <dbReference type="Pfam" id="PF03109"/>
    </source>
</evidence>
<comment type="similarity">
    <text evidence="1">Belongs to the protein kinase superfamily. ADCK protein kinase family.</text>
</comment>
<dbReference type="Pfam" id="PF03109">
    <property type="entry name" value="ABC1"/>
    <property type="match status" value="1"/>
</dbReference>
<dbReference type="PANTHER" id="PTHR10566:SF113">
    <property type="entry name" value="PROTEIN ACTIVITY OF BC1 COMPLEX KINASE 7, CHLOROPLASTIC"/>
    <property type="match status" value="1"/>
</dbReference>
<name>A0A2G3PTL8_WILMA</name>
<proteinExistence type="inferred from homology"/>
<protein>
    <submittedName>
        <fullName evidence="3">ABC transporter</fullName>
    </submittedName>
</protein>
<dbReference type="Proteomes" id="UP000225108">
    <property type="component" value="Unassembled WGS sequence"/>
</dbReference>
<feature type="domain" description="ABC1 atypical kinase-like" evidence="2">
    <location>
        <begin position="96"/>
        <end position="340"/>
    </location>
</feature>
<reference evidence="3 4" key="1">
    <citation type="submission" date="2017-10" db="EMBL/GenBank/DDBJ databases">
        <title>The draft genome sequence of Williamsia sp. BULT 1.1 isolated from the semi-arid grassland soils from South Africa.</title>
        <authorList>
            <person name="Kabwe M.H."/>
            <person name="Govender N."/>
            <person name="Mutseka Lunga P."/>
            <person name="Vikram S."/>
            <person name="Makhalanyane T.P."/>
        </authorList>
    </citation>
    <scope>NUCLEOTIDE SEQUENCE [LARGE SCALE GENOMIC DNA]</scope>
    <source>
        <strain evidence="3 4">BULT 1.1</strain>
    </source>
</reference>
<organism evidence="3 4">
    <name type="scientific">Williamsia marianensis</name>
    <dbReference type="NCBI Taxonomy" id="85044"/>
    <lineage>
        <taxon>Bacteria</taxon>
        <taxon>Bacillati</taxon>
        <taxon>Actinomycetota</taxon>
        <taxon>Actinomycetes</taxon>
        <taxon>Mycobacteriales</taxon>
        <taxon>Nocardiaceae</taxon>
        <taxon>Williamsia</taxon>
    </lineage>
</organism>
<dbReference type="CDD" id="cd05121">
    <property type="entry name" value="ABC1_ADCK3-like"/>
    <property type="match status" value="1"/>
</dbReference>
<evidence type="ECO:0000313" key="4">
    <source>
        <dbReference type="Proteomes" id="UP000225108"/>
    </source>
</evidence>
<dbReference type="Gene3D" id="1.10.510.10">
    <property type="entry name" value="Transferase(Phosphotransferase) domain 1"/>
    <property type="match status" value="1"/>
</dbReference>
<gene>
    <name evidence="3" type="ORF">CSW57_03975</name>
</gene>
<dbReference type="InterPro" id="IPR004147">
    <property type="entry name" value="ABC1_dom"/>
</dbReference>
<dbReference type="EMBL" id="PEBD01000004">
    <property type="protein sequence ID" value="PHV68392.1"/>
    <property type="molecule type" value="Genomic_DNA"/>
</dbReference>
<dbReference type="AlphaFoldDB" id="A0A2G3PTL8"/>
<evidence type="ECO:0000256" key="1">
    <source>
        <dbReference type="ARBA" id="ARBA00009670"/>
    </source>
</evidence>
<accession>A0A2G3PTL8</accession>
<comment type="caution">
    <text evidence="3">The sequence shown here is derived from an EMBL/GenBank/DDBJ whole genome shotgun (WGS) entry which is preliminary data.</text>
</comment>
<dbReference type="PANTHER" id="PTHR10566">
    <property type="entry name" value="CHAPERONE-ACTIVITY OF BC1 COMPLEX CABC1 -RELATED"/>
    <property type="match status" value="1"/>
</dbReference>
<dbReference type="InterPro" id="IPR011009">
    <property type="entry name" value="Kinase-like_dom_sf"/>
</dbReference>
<sequence>MRRTMTITTAEPRPTLQKVPLTTEAARIGATAWHAVCGGARFATRVRHKQDAAAIGAGETRNTFAALGPTYVKLGQLIASSPGVFPKVLSDEFRSLLDRVPPADPEQVRALLTSQLGRDPDEVFDDFDAEPIASASISQVHTATLKTGESVVVKIQRPGIKARLAADLQILQRTAALVELSSYGRMLSAKAVIEDFTANLHSELDFRTEAAAMEEWTAAISGSKYADKVRVPKVYWDHTTERVLTLERVDAIRIDDVKAIRRAGHDGTEIVKTLLMSLLESAFTDGIFHGDLHAGNVLVDAHGRIVFLDWGIVGRFDDNTRMIVRELLGNLMRSNYEAAGQALAALGTFGKPGSVRETAKDLRRVAAPIGGTELGNMAYADLGRQLANLAKNYDARLPRELVLVGKQLLYVERYMKLLAPRWKAMADPQVVGYTAGLLKDSAPSRTRTSAR</sequence>
<dbReference type="InterPro" id="IPR050154">
    <property type="entry name" value="UbiB_kinase"/>
</dbReference>
<evidence type="ECO:0000313" key="3">
    <source>
        <dbReference type="EMBL" id="PHV68392.1"/>
    </source>
</evidence>
<dbReference type="SUPFAM" id="SSF56112">
    <property type="entry name" value="Protein kinase-like (PK-like)"/>
    <property type="match status" value="1"/>
</dbReference>